<dbReference type="EMBL" id="JAQHRD010000004">
    <property type="protein sequence ID" value="KAJ6441426.1"/>
    <property type="molecule type" value="Genomic_DNA"/>
</dbReference>
<keyword evidence="3" id="KW-0964">Secreted</keyword>
<evidence type="ECO:0000313" key="20">
    <source>
        <dbReference type="Proteomes" id="UP001163105"/>
    </source>
</evidence>
<dbReference type="InterPro" id="IPR049892">
    <property type="entry name" value="AA9"/>
</dbReference>
<dbReference type="PANTHER" id="PTHR33353:SF36">
    <property type="entry name" value="ENDO-BETA-1,4-GLUCANASE D"/>
    <property type="match status" value="1"/>
</dbReference>
<evidence type="ECO:0000256" key="10">
    <source>
        <dbReference type="ARBA" id="ARBA00023157"/>
    </source>
</evidence>
<evidence type="ECO:0000256" key="7">
    <source>
        <dbReference type="ARBA" id="ARBA00023002"/>
    </source>
</evidence>
<evidence type="ECO:0000256" key="13">
    <source>
        <dbReference type="ARBA" id="ARBA00044502"/>
    </source>
</evidence>
<dbReference type="Pfam" id="PF00734">
    <property type="entry name" value="CBM_1"/>
    <property type="match status" value="1"/>
</dbReference>
<evidence type="ECO:0000259" key="18">
    <source>
        <dbReference type="PROSITE" id="PS51164"/>
    </source>
</evidence>
<evidence type="ECO:0000256" key="15">
    <source>
        <dbReference type="ARBA" id="ARBA00047174"/>
    </source>
</evidence>
<evidence type="ECO:0000256" key="17">
    <source>
        <dbReference type="SAM" id="SignalP"/>
    </source>
</evidence>
<proteinExistence type="inferred from homology"/>
<dbReference type="PANTHER" id="PTHR33353">
    <property type="entry name" value="PUTATIVE (AFU_ORTHOLOGUE AFUA_1G12560)-RELATED"/>
    <property type="match status" value="1"/>
</dbReference>
<comment type="similarity">
    <text evidence="13">Belongs to the polysaccharide monooxygenase AA9 family.</text>
</comment>
<evidence type="ECO:0000256" key="6">
    <source>
        <dbReference type="ARBA" id="ARBA00023001"/>
    </source>
</evidence>
<evidence type="ECO:0000256" key="16">
    <source>
        <dbReference type="SAM" id="MobiDB-lite"/>
    </source>
</evidence>
<evidence type="ECO:0000256" key="1">
    <source>
        <dbReference type="ARBA" id="ARBA00001973"/>
    </source>
</evidence>
<sequence length="399" mass="41699">MLTQHRALAWALVLTGGRIAAGHGHVDWVVANGVAYRGYDSPAFPYDPNHEKVIGWTVDVPDNGFVEPNSFGGPDIICHNSATSAPGHATVNAGDSIMLQWNTWPESHKGPVLDYLAKCAGDCETVDKTALEFFKISAGGLLDGSLNNGRWADDVLIANNNSWTVQIPKDLAPGNYVLRHEIIALHSAGQANGAQAYPQCFNLKVQGSGTLQPKGVKGTELYKPDSPGIVFNLYNKPSSYPIPGPTVVSGLSPTAEQSFTRATATSHATLPNGDNTGSPVTTSPSAVVPSTVVPSAVVPTTVVATTPAITPTTLVTVTTPRPSAVPTTQASPSSSPATTQPSSGVASIYGQCGGMNWNGPTTCSAGLKCQVQNPYYSQCLEDAPKVLGCKAPARKRNRA</sequence>
<feature type="compositionally biased region" description="Polar residues" evidence="16">
    <location>
        <begin position="261"/>
        <end position="277"/>
    </location>
</feature>
<keyword evidence="9" id="KW-0503">Monooxygenase</keyword>
<dbReference type="PROSITE" id="PS51164">
    <property type="entry name" value="CBM1_2"/>
    <property type="match status" value="1"/>
</dbReference>
<dbReference type="InterPro" id="IPR035971">
    <property type="entry name" value="CBD_sf"/>
</dbReference>
<feature type="chain" id="PRO_5044276593" description="lytic cellulose monooxygenase (C4-dehydrogenating)" evidence="17">
    <location>
        <begin position="23"/>
        <end position="399"/>
    </location>
</feature>
<dbReference type="Pfam" id="PF03443">
    <property type="entry name" value="AA9"/>
    <property type="match status" value="1"/>
</dbReference>
<dbReference type="GO" id="GO:0030248">
    <property type="term" value="F:cellulose binding"/>
    <property type="evidence" value="ECO:0007669"/>
    <property type="project" value="InterPro"/>
</dbReference>
<evidence type="ECO:0000256" key="12">
    <source>
        <dbReference type="ARBA" id="ARBA00023326"/>
    </source>
</evidence>
<dbReference type="Gene3D" id="2.70.50.70">
    <property type="match status" value="1"/>
</dbReference>
<dbReference type="AlphaFoldDB" id="A0AB34FRW4"/>
<feature type="region of interest" description="Disordered" evidence="16">
    <location>
        <begin position="261"/>
        <end position="283"/>
    </location>
</feature>
<evidence type="ECO:0000256" key="8">
    <source>
        <dbReference type="ARBA" id="ARBA00023008"/>
    </source>
</evidence>
<dbReference type="GO" id="GO:0004497">
    <property type="term" value="F:monooxygenase activity"/>
    <property type="evidence" value="ECO:0007669"/>
    <property type="project" value="UniProtKB-KW"/>
</dbReference>
<reference evidence="19" key="1">
    <citation type="submission" date="2023-01" db="EMBL/GenBank/DDBJ databases">
        <title>The growth and conidiation of Purpureocillium lavendulum are regulated by nitrogen source and histone H3K14 acetylation.</title>
        <authorList>
            <person name="Tang P."/>
            <person name="Han J."/>
            <person name="Zhang C."/>
            <person name="Tang P."/>
            <person name="Qi F."/>
            <person name="Zhang K."/>
            <person name="Liang L."/>
        </authorList>
    </citation>
    <scope>NUCLEOTIDE SEQUENCE</scope>
    <source>
        <strain evidence="19">YMF1.00683</strain>
    </source>
</reference>
<evidence type="ECO:0000256" key="2">
    <source>
        <dbReference type="ARBA" id="ARBA00004613"/>
    </source>
</evidence>
<keyword evidence="12" id="KW-0624">Polysaccharide degradation</keyword>
<accession>A0AB34FRW4</accession>
<evidence type="ECO:0000256" key="14">
    <source>
        <dbReference type="ARBA" id="ARBA00045077"/>
    </source>
</evidence>
<keyword evidence="4" id="KW-0479">Metal-binding</keyword>
<organism evidence="19 20">
    <name type="scientific">Purpureocillium lavendulum</name>
    <dbReference type="NCBI Taxonomy" id="1247861"/>
    <lineage>
        <taxon>Eukaryota</taxon>
        <taxon>Fungi</taxon>
        <taxon>Dikarya</taxon>
        <taxon>Ascomycota</taxon>
        <taxon>Pezizomycotina</taxon>
        <taxon>Sordariomycetes</taxon>
        <taxon>Hypocreomycetidae</taxon>
        <taxon>Hypocreales</taxon>
        <taxon>Ophiocordycipitaceae</taxon>
        <taxon>Purpureocillium</taxon>
    </lineage>
</organism>
<dbReference type="Proteomes" id="UP001163105">
    <property type="component" value="Unassembled WGS sequence"/>
</dbReference>
<feature type="domain" description="CBM1" evidence="18">
    <location>
        <begin position="344"/>
        <end position="380"/>
    </location>
</feature>
<evidence type="ECO:0000313" key="19">
    <source>
        <dbReference type="EMBL" id="KAJ6441426.1"/>
    </source>
</evidence>
<evidence type="ECO:0000256" key="9">
    <source>
        <dbReference type="ARBA" id="ARBA00023033"/>
    </source>
</evidence>
<dbReference type="GO" id="GO:0030245">
    <property type="term" value="P:cellulose catabolic process"/>
    <property type="evidence" value="ECO:0007669"/>
    <property type="project" value="UniProtKB-KW"/>
</dbReference>
<dbReference type="PROSITE" id="PS00562">
    <property type="entry name" value="CBM1_1"/>
    <property type="match status" value="1"/>
</dbReference>
<name>A0AB34FRW4_9HYPO</name>
<dbReference type="SUPFAM" id="SSF57180">
    <property type="entry name" value="Cellulose-binding domain"/>
    <property type="match status" value="1"/>
</dbReference>
<evidence type="ECO:0000256" key="5">
    <source>
        <dbReference type="ARBA" id="ARBA00022729"/>
    </source>
</evidence>
<keyword evidence="11" id="KW-0119">Carbohydrate metabolism</keyword>
<comment type="catalytic activity">
    <reaction evidence="14">
        <text>[(1-&gt;4)-beta-D-glucosyl]n+m + reduced acceptor + O2 = 4-dehydro-beta-D-glucosyl-[(1-&gt;4)-beta-D-glucosyl]n-1 + [(1-&gt;4)-beta-D-glucosyl]m + acceptor + H2O.</text>
        <dbReference type="EC" id="1.14.99.56"/>
    </reaction>
</comment>
<evidence type="ECO:0000256" key="3">
    <source>
        <dbReference type="ARBA" id="ARBA00022525"/>
    </source>
</evidence>
<keyword evidence="10" id="KW-1015">Disulfide bond</keyword>
<dbReference type="GO" id="GO:0005576">
    <property type="term" value="C:extracellular region"/>
    <property type="evidence" value="ECO:0007669"/>
    <property type="project" value="UniProtKB-SubCell"/>
</dbReference>
<keyword evidence="7" id="KW-0560">Oxidoreductase</keyword>
<keyword evidence="19" id="KW-0378">Hydrolase</keyword>
<keyword evidence="8" id="KW-0186">Copper</keyword>
<keyword evidence="5 17" id="KW-0732">Signal</keyword>
<protein>
    <recommendedName>
        <fullName evidence="15">lytic cellulose monooxygenase (C4-dehydrogenating)</fullName>
        <ecNumber evidence="15">1.14.99.56</ecNumber>
    </recommendedName>
</protein>
<gene>
    <name evidence="19" type="ORF">O9K51_04976</name>
</gene>
<evidence type="ECO:0000256" key="4">
    <source>
        <dbReference type="ARBA" id="ARBA00022723"/>
    </source>
</evidence>
<comment type="subcellular location">
    <subcellularLocation>
        <location evidence="2">Secreted</location>
    </subcellularLocation>
</comment>
<feature type="signal peptide" evidence="17">
    <location>
        <begin position="1"/>
        <end position="22"/>
    </location>
</feature>
<evidence type="ECO:0000256" key="11">
    <source>
        <dbReference type="ARBA" id="ARBA00023277"/>
    </source>
</evidence>
<comment type="caution">
    <text evidence="19">The sequence shown here is derived from an EMBL/GenBank/DDBJ whole genome shotgun (WGS) entry which is preliminary data.</text>
</comment>
<dbReference type="GO" id="GO:0046872">
    <property type="term" value="F:metal ion binding"/>
    <property type="evidence" value="ECO:0007669"/>
    <property type="project" value="UniProtKB-KW"/>
</dbReference>
<feature type="region of interest" description="Disordered" evidence="16">
    <location>
        <begin position="320"/>
        <end position="343"/>
    </location>
</feature>
<dbReference type="EC" id="1.14.99.56" evidence="15"/>
<dbReference type="InterPro" id="IPR000254">
    <property type="entry name" value="CBD"/>
</dbReference>
<dbReference type="SMART" id="SM00236">
    <property type="entry name" value="fCBD"/>
    <property type="match status" value="1"/>
</dbReference>
<dbReference type="InterPro" id="IPR005103">
    <property type="entry name" value="AA9_LPMO"/>
</dbReference>
<comment type="cofactor">
    <cofactor evidence="1">
        <name>Cu(2+)</name>
        <dbReference type="ChEBI" id="CHEBI:29036"/>
    </cofactor>
</comment>
<keyword evidence="6" id="KW-0136">Cellulose degradation</keyword>
<dbReference type="CDD" id="cd21175">
    <property type="entry name" value="LPMO_AA9"/>
    <property type="match status" value="1"/>
</dbReference>
<keyword evidence="20" id="KW-1185">Reference proteome</keyword>
<dbReference type="GO" id="GO:0016787">
    <property type="term" value="F:hydrolase activity"/>
    <property type="evidence" value="ECO:0007669"/>
    <property type="project" value="UniProtKB-KW"/>
</dbReference>